<sequence>MGKGLVRLRIREFAADKGWTLKEVADRSGVGYSTIRNYAQCQGMTTVNFAYIHRLARTFDVMIEDLVEILEE</sequence>
<dbReference type="GO" id="GO:0003677">
    <property type="term" value="F:DNA binding"/>
    <property type="evidence" value="ECO:0007669"/>
    <property type="project" value="InterPro"/>
</dbReference>
<dbReference type="SUPFAM" id="SSF47413">
    <property type="entry name" value="lambda repressor-like DNA-binding domains"/>
    <property type="match status" value="1"/>
</dbReference>
<dbReference type="Proteomes" id="UP001050975">
    <property type="component" value="Unassembled WGS sequence"/>
</dbReference>
<keyword evidence="3" id="KW-1185">Reference proteome</keyword>
<protein>
    <submittedName>
        <fullName evidence="2">Transcriptional Regulator, XRE family protein</fullName>
    </submittedName>
</protein>
<gene>
    <name evidence="2" type="ORF">MiSe_81930</name>
</gene>
<dbReference type="CDD" id="cd00093">
    <property type="entry name" value="HTH_XRE"/>
    <property type="match status" value="1"/>
</dbReference>
<evidence type="ECO:0000259" key="1">
    <source>
        <dbReference type="PROSITE" id="PS50943"/>
    </source>
</evidence>
<dbReference type="EMBL" id="BLAY01000218">
    <property type="protein sequence ID" value="GET43371.1"/>
    <property type="molecule type" value="Genomic_DNA"/>
</dbReference>
<dbReference type="RefSeq" id="WP_226592135.1">
    <property type="nucleotide sequence ID" value="NZ_BLAY01000218.1"/>
</dbReference>
<accession>A0AAV3XNT8</accession>
<dbReference type="Pfam" id="PF13443">
    <property type="entry name" value="HTH_26"/>
    <property type="match status" value="1"/>
</dbReference>
<name>A0AAV3XNT8_9CYAN</name>
<organism evidence="2 3">
    <name type="scientific">Microseira wollei NIES-4236</name>
    <dbReference type="NCBI Taxonomy" id="2530354"/>
    <lineage>
        <taxon>Bacteria</taxon>
        <taxon>Bacillati</taxon>
        <taxon>Cyanobacteriota</taxon>
        <taxon>Cyanophyceae</taxon>
        <taxon>Oscillatoriophycideae</taxon>
        <taxon>Aerosakkonematales</taxon>
        <taxon>Aerosakkonemataceae</taxon>
        <taxon>Microseira</taxon>
    </lineage>
</organism>
<comment type="caution">
    <text evidence="2">The sequence shown here is derived from an EMBL/GenBank/DDBJ whole genome shotgun (WGS) entry which is preliminary data.</text>
</comment>
<dbReference type="InterPro" id="IPR010982">
    <property type="entry name" value="Lambda_DNA-bd_dom_sf"/>
</dbReference>
<evidence type="ECO:0000313" key="2">
    <source>
        <dbReference type="EMBL" id="GET43371.1"/>
    </source>
</evidence>
<feature type="domain" description="HTH cro/C1-type" evidence="1">
    <location>
        <begin position="10"/>
        <end position="66"/>
    </location>
</feature>
<dbReference type="PROSITE" id="PS50943">
    <property type="entry name" value="HTH_CROC1"/>
    <property type="match status" value="1"/>
</dbReference>
<proteinExistence type="predicted"/>
<evidence type="ECO:0000313" key="3">
    <source>
        <dbReference type="Proteomes" id="UP001050975"/>
    </source>
</evidence>
<dbReference type="SMART" id="SM00530">
    <property type="entry name" value="HTH_XRE"/>
    <property type="match status" value="1"/>
</dbReference>
<reference evidence="2" key="1">
    <citation type="submission" date="2019-10" db="EMBL/GenBank/DDBJ databases">
        <title>Draft genome sequece of Microseira wollei NIES-4236.</title>
        <authorList>
            <person name="Yamaguchi H."/>
            <person name="Suzuki S."/>
            <person name="Kawachi M."/>
        </authorList>
    </citation>
    <scope>NUCLEOTIDE SEQUENCE</scope>
    <source>
        <strain evidence="2">NIES-4236</strain>
    </source>
</reference>
<dbReference type="AlphaFoldDB" id="A0AAV3XNT8"/>
<dbReference type="Gene3D" id="1.10.260.40">
    <property type="entry name" value="lambda repressor-like DNA-binding domains"/>
    <property type="match status" value="1"/>
</dbReference>
<dbReference type="InterPro" id="IPR001387">
    <property type="entry name" value="Cro/C1-type_HTH"/>
</dbReference>